<dbReference type="GeneID" id="29061851"/>
<dbReference type="KEGG" id="vg:29061851"/>
<dbReference type="Proteomes" id="UP000202923">
    <property type="component" value="Genome"/>
</dbReference>
<proteinExistence type="predicted"/>
<reference evidence="1 2" key="1">
    <citation type="submission" date="2016-06" db="EMBL/GenBank/DDBJ databases">
        <authorList>
            <person name="Kjaerup R.B."/>
            <person name="Dalgaard T.S."/>
            <person name="Juul-Madsen H.R."/>
        </authorList>
    </citation>
    <scope>NUCLEOTIDE SEQUENCE [LARGE SCALE GENOMIC DNA]</scope>
</reference>
<evidence type="ECO:0000313" key="2">
    <source>
        <dbReference type="Proteomes" id="UP000202923"/>
    </source>
</evidence>
<evidence type="ECO:0000313" key="1">
    <source>
        <dbReference type="EMBL" id="ANZ49645.1"/>
    </source>
</evidence>
<sequence length="69" mass="7345">MQVVSNSARGLMSLEPSPPITFLLALFPRCSAVPGRCSVAHSYSFASGNSIPSVIFKLWVKVAFVSESA</sequence>
<dbReference type="RefSeq" id="YP_009278618.1">
    <property type="nucleotide sequence ID" value="NC_031010.1"/>
</dbReference>
<accession>A0A1B2IEM3</accession>
<gene>
    <name evidence="1" type="ORF">KWAN_5</name>
</gene>
<dbReference type="EMBL" id="KX397369">
    <property type="protein sequence ID" value="ANZ49645.1"/>
    <property type="molecule type" value="Genomic_DNA"/>
</dbReference>
<name>A0A1B2IEM3_9CAUD</name>
<protein>
    <submittedName>
        <fullName evidence="1">Uncharacterized protein</fullName>
    </submittedName>
</protein>
<organism evidence="1 2">
    <name type="scientific">Erwinia phage vB_EamM_Kwan</name>
    <dbReference type="NCBI Taxonomy" id="1883374"/>
    <lineage>
        <taxon>Viruses</taxon>
        <taxon>Duplodnaviria</taxon>
        <taxon>Heunggongvirae</taxon>
        <taxon>Uroviricota</taxon>
        <taxon>Caudoviricetes</taxon>
        <taxon>Chimalliviridae</taxon>
        <taxon>Wellingtonvirus</taxon>
        <taxon>Wellingtonvirus wellington</taxon>
    </lineage>
</organism>